<reference evidence="1 2" key="1">
    <citation type="submission" date="2017-02" db="EMBL/GenBank/DDBJ databases">
        <title>Pseudoalteromonas ulvae TC14 Genome.</title>
        <authorList>
            <person name="Molmeret M."/>
        </authorList>
    </citation>
    <scope>NUCLEOTIDE SEQUENCE [LARGE SCALE GENOMIC DNA]</scope>
    <source>
        <strain evidence="1">TC14</strain>
    </source>
</reference>
<protein>
    <submittedName>
        <fullName evidence="1">PilZ domain-containing protein</fullName>
    </submittedName>
</protein>
<name>A0A244CN14_PSEDV</name>
<accession>A0A244CN14</accession>
<sequence length="192" mass="21843">MSNQQLDVFNQYFQIQEVIKVNLKAVSPHLVPGDVHTLEMTIPPLFKLANEVNTLEQNALRPLRGLGDLADELAQFLKLQSRKIDLIMAHILATEHQDEQQSQTISYGGGGVVVFDETDFPLGQHFCTKLFLHHEAAAVFCYSQIILKQPHETGCHYTLAFCQIRPEDQELMVRASLHAQSRQLRDRNRSPL</sequence>
<dbReference type="AlphaFoldDB" id="A0A244CN14"/>
<dbReference type="Proteomes" id="UP000194841">
    <property type="component" value="Unassembled WGS sequence"/>
</dbReference>
<comment type="caution">
    <text evidence="1">The sequence shown here is derived from an EMBL/GenBank/DDBJ whole genome shotgun (WGS) entry which is preliminary data.</text>
</comment>
<dbReference type="EMBL" id="MWPV01000005">
    <property type="protein sequence ID" value="OUL56975.1"/>
    <property type="molecule type" value="Genomic_DNA"/>
</dbReference>
<evidence type="ECO:0000313" key="1">
    <source>
        <dbReference type="EMBL" id="OUL56975.1"/>
    </source>
</evidence>
<organism evidence="1 2">
    <name type="scientific">Pseudoalteromonas ulvae</name>
    <dbReference type="NCBI Taxonomy" id="107327"/>
    <lineage>
        <taxon>Bacteria</taxon>
        <taxon>Pseudomonadati</taxon>
        <taxon>Pseudomonadota</taxon>
        <taxon>Gammaproteobacteria</taxon>
        <taxon>Alteromonadales</taxon>
        <taxon>Pseudoalteromonadaceae</taxon>
        <taxon>Pseudoalteromonas</taxon>
    </lineage>
</organism>
<proteinExistence type="predicted"/>
<dbReference type="OrthoDB" id="5890620at2"/>
<evidence type="ECO:0000313" key="2">
    <source>
        <dbReference type="Proteomes" id="UP000194841"/>
    </source>
</evidence>
<keyword evidence="2" id="KW-1185">Reference proteome</keyword>
<dbReference type="RefSeq" id="WP_086745229.1">
    <property type="nucleotide sequence ID" value="NZ_MWPV01000005.1"/>
</dbReference>
<gene>
    <name evidence="1" type="ORF">B1199_16560</name>
</gene>